<dbReference type="Pfam" id="PF12833">
    <property type="entry name" value="HTH_18"/>
    <property type="match status" value="1"/>
</dbReference>
<protein>
    <submittedName>
        <fullName evidence="5">AraC family transcriptional regulator</fullName>
    </submittedName>
</protein>
<accession>A0A5C1QA67</accession>
<dbReference type="EMBL" id="CP035807">
    <property type="protein sequence ID" value="QEN04371.1"/>
    <property type="molecule type" value="Genomic_DNA"/>
</dbReference>
<organism evidence="5 6">
    <name type="scientific">Thiospirochaeta perfilievii</name>
    <dbReference type="NCBI Taxonomy" id="252967"/>
    <lineage>
        <taxon>Bacteria</taxon>
        <taxon>Pseudomonadati</taxon>
        <taxon>Spirochaetota</taxon>
        <taxon>Spirochaetia</taxon>
        <taxon>Spirochaetales</taxon>
        <taxon>Spirochaetaceae</taxon>
        <taxon>Thiospirochaeta</taxon>
    </lineage>
</organism>
<evidence type="ECO:0000313" key="6">
    <source>
        <dbReference type="Proteomes" id="UP000323824"/>
    </source>
</evidence>
<dbReference type="RefSeq" id="WP_149567618.1">
    <property type="nucleotide sequence ID" value="NZ_CP035807.1"/>
</dbReference>
<keyword evidence="2" id="KW-0238">DNA-binding</keyword>
<dbReference type="InterPro" id="IPR018062">
    <property type="entry name" value="HTH_AraC-typ_CS"/>
</dbReference>
<dbReference type="InterPro" id="IPR009057">
    <property type="entry name" value="Homeodomain-like_sf"/>
</dbReference>
<keyword evidence="3" id="KW-0804">Transcription</keyword>
<dbReference type="SUPFAM" id="SSF46689">
    <property type="entry name" value="Homeodomain-like"/>
    <property type="match status" value="1"/>
</dbReference>
<evidence type="ECO:0000256" key="1">
    <source>
        <dbReference type="ARBA" id="ARBA00023015"/>
    </source>
</evidence>
<dbReference type="KEGG" id="sper:EW093_06550"/>
<evidence type="ECO:0000256" key="2">
    <source>
        <dbReference type="ARBA" id="ARBA00023125"/>
    </source>
</evidence>
<dbReference type="Gene3D" id="1.10.10.60">
    <property type="entry name" value="Homeodomain-like"/>
    <property type="match status" value="2"/>
</dbReference>
<dbReference type="PANTHER" id="PTHR43280:SF28">
    <property type="entry name" value="HTH-TYPE TRANSCRIPTIONAL ACTIVATOR RHAS"/>
    <property type="match status" value="1"/>
</dbReference>
<keyword evidence="1" id="KW-0805">Transcription regulation</keyword>
<dbReference type="InterPro" id="IPR020449">
    <property type="entry name" value="Tscrpt_reg_AraC-type_HTH"/>
</dbReference>
<evidence type="ECO:0000256" key="3">
    <source>
        <dbReference type="ARBA" id="ARBA00023163"/>
    </source>
</evidence>
<dbReference type="InterPro" id="IPR018060">
    <property type="entry name" value="HTH_AraC"/>
</dbReference>
<feature type="domain" description="HTH araC/xylS-type" evidence="4">
    <location>
        <begin position="226"/>
        <end position="323"/>
    </location>
</feature>
<dbReference type="GO" id="GO:0003700">
    <property type="term" value="F:DNA-binding transcription factor activity"/>
    <property type="evidence" value="ECO:0007669"/>
    <property type="project" value="InterPro"/>
</dbReference>
<keyword evidence="6" id="KW-1185">Reference proteome</keyword>
<gene>
    <name evidence="5" type="ORF">EW093_06550</name>
</gene>
<proteinExistence type="predicted"/>
<dbReference type="OrthoDB" id="3600104at2"/>
<dbReference type="SMART" id="SM00342">
    <property type="entry name" value="HTH_ARAC"/>
    <property type="match status" value="1"/>
</dbReference>
<dbReference type="PROSITE" id="PS00041">
    <property type="entry name" value="HTH_ARAC_FAMILY_1"/>
    <property type="match status" value="1"/>
</dbReference>
<dbReference type="AlphaFoldDB" id="A0A5C1QA67"/>
<dbReference type="Proteomes" id="UP000323824">
    <property type="component" value="Chromosome"/>
</dbReference>
<reference evidence="5 6" key="2">
    <citation type="submission" date="2019-09" db="EMBL/GenBank/DDBJ databases">
        <title>Complete Genome Sequence and Methylome Analysis of free living Spirochaetas.</title>
        <authorList>
            <person name="Leshcheva N."/>
            <person name="Mikheeva N."/>
        </authorList>
    </citation>
    <scope>NUCLEOTIDE SEQUENCE [LARGE SCALE GENOMIC DNA]</scope>
    <source>
        <strain evidence="5 6">P</strain>
    </source>
</reference>
<dbReference type="PRINTS" id="PR00032">
    <property type="entry name" value="HTHARAC"/>
</dbReference>
<dbReference type="PANTHER" id="PTHR43280">
    <property type="entry name" value="ARAC-FAMILY TRANSCRIPTIONAL REGULATOR"/>
    <property type="match status" value="1"/>
</dbReference>
<evidence type="ECO:0000313" key="5">
    <source>
        <dbReference type="EMBL" id="QEN04371.1"/>
    </source>
</evidence>
<dbReference type="PROSITE" id="PS01124">
    <property type="entry name" value="HTH_ARAC_FAMILY_2"/>
    <property type="match status" value="1"/>
</dbReference>
<name>A0A5C1QA67_9SPIO</name>
<reference evidence="5 6" key="1">
    <citation type="submission" date="2019-02" db="EMBL/GenBank/DDBJ databases">
        <authorList>
            <person name="Fomenkov A."/>
            <person name="Dubinina G."/>
            <person name="Grabovich M."/>
            <person name="Vincze T."/>
            <person name="Roberts R.J."/>
        </authorList>
    </citation>
    <scope>NUCLEOTIDE SEQUENCE [LARGE SCALE GENOMIC DNA]</scope>
    <source>
        <strain evidence="5 6">P</strain>
    </source>
</reference>
<sequence>MVNIPKDQEERFEDWIKKEDLGVVLIIGSPNIVLLKNYYLRAAGIKTINKLFTKFLKGQNYDGCIGRVVHNIEDLPNSLDDLEDLMDNRFFSTYKGITSKMFFRVYPTLIGLEPSLEDTIDVMQKLIEVGNEHRIKIELDNFSHQMINQSFSESMVKDWFCRLTLGALTAVVEANKLSRANLPGNSDIIMEIQRCTRLYELEDKITGILYNAIDKQDIQSSKTLVKNMKFIVENHYMDNLKLKDLSQVLNYNSAYLGKVFKAEVGESFSVYLDKYRVEMSKKYLSQGYKVYQVAEKVGYSYVDYFHTKFKKYAGMSPLEYRKLES</sequence>
<dbReference type="GO" id="GO:0043565">
    <property type="term" value="F:sequence-specific DNA binding"/>
    <property type="evidence" value="ECO:0007669"/>
    <property type="project" value="InterPro"/>
</dbReference>
<evidence type="ECO:0000259" key="4">
    <source>
        <dbReference type="PROSITE" id="PS01124"/>
    </source>
</evidence>